<accession>A0A832Z0C5</accession>
<evidence type="ECO:0000256" key="7">
    <source>
        <dbReference type="ARBA" id="ARBA00023209"/>
    </source>
</evidence>
<dbReference type="Pfam" id="PF01884">
    <property type="entry name" value="PcrB"/>
    <property type="match status" value="1"/>
</dbReference>
<sequence>MKWRGRVEKYLKSVRQQEVLHFALVDPEKVNDLNKLKTILENLVSAGTNAILIGGSLSVTGYDIDPIVDIVEELDVPSILFPGSVAGLSPRADAILFLSLLNSENTYYVIGAQVYAAPVIKRFGIEVLPTAYLIVGYGGAAGYMGFARPLPFEKPEIGAAFALAAKYLGMRYLYLEAGSGAPQPVPDEFVKYIRNAVEDDLFIIVGGGIRDPETACRIACSGADAIVTGTVIERDPQRALEIVKRIKRCQKT</sequence>
<comment type="caution">
    <text evidence="10">Lacks conserved residue(s) required for the propagation of feature annotation.</text>
</comment>
<keyword evidence="3 10" id="KW-0808">Transferase</keyword>
<dbReference type="PANTHER" id="PTHR40029">
    <property type="match status" value="1"/>
</dbReference>
<feature type="binding site" evidence="10">
    <location>
        <position position="26"/>
    </location>
    <ligand>
        <name>Mg(2+)</name>
        <dbReference type="ChEBI" id="CHEBI:18420"/>
    </ligand>
</feature>
<evidence type="ECO:0000256" key="8">
    <source>
        <dbReference type="ARBA" id="ARBA00023264"/>
    </source>
</evidence>
<dbReference type="AlphaFoldDB" id="A0A832Z0C5"/>
<evidence type="ECO:0000313" key="11">
    <source>
        <dbReference type="EMBL" id="HIP57561.1"/>
    </source>
</evidence>
<dbReference type="GO" id="GO:0005737">
    <property type="term" value="C:cytoplasm"/>
    <property type="evidence" value="ECO:0007669"/>
    <property type="project" value="UniProtKB-SubCell"/>
</dbReference>
<comment type="pathway">
    <text evidence="10">Membrane lipid metabolism; glycerophospholipid metabolism.</text>
</comment>
<dbReference type="GO" id="GO:0000287">
    <property type="term" value="F:magnesium ion binding"/>
    <property type="evidence" value="ECO:0007669"/>
    <property type="project" value="UniProtKB-UniRule"/>
</dbReference>
<feature type="binding site" evidence="10">
    <location>
        <begin position="174"/>
        <end position="180"/>
    </location>
    <ligand>
        <name>sn-glycerol 1-phosphate</name>
        <dbReference type="ChEBI" id="CHEBI:57685"/>
    </ligand>
</feature>
<dbReference type="InterPro" id="IPR010946">
    <property type="entry name" value="GGGP_synth"/>
</dbReference>
<evidence type="ECO:0000313" key="12">
    <source>
        <dbReference type="Proteomes" id="UP000605805"/>
    </source>
</evidence>
<keyword evidence="1 10" id="KW-0963">Cytoplasm</keyword>
<evidence type="ECO:0000256" key="6">
    <source>
        <dbReference type="ARBA" id="ARBA00023098"/>
    </source>
</evidence>
<keyword evidence="2 10" id="KW-0444">Lipid biosynthesis</keyword>
<evidence type="ECO:0000256" key="1">
    <source>
        <dbReference type="ARBA" id="ARBA00022490"/>
    </source>
</evidence>
<name>A0A832Z0C5_9CREN</name>
<evidence type="ECO:0000256" key="2">
    <source>
        <dbReference type="ARBA" id="ARBA00022516"/>
    </source>
</evidence>
<feature type="binding site" evidence="10">
    <location>
        <position position="56"/>
    </location>
    <ligand>
        <name>Mg(2+)</name>
        <dbReference type="ChEBI" id="CHEBI:18420"/>
    </ligand>
</feature>
<dbReference type="EMBL" id="DQTV01000118">
    <property type="protein sequence ID" value="HIP57561.1"/>
    <property type="molecule type" value="Genomic_DNA"/>
</dbReference>
<reference evidence="11" key="1">
    <citation type="journal article" date="2020" name="ISME J.">
        <title>Gammaproteobacteria mediating utilization of methyl-, sulfur- and petroleum organic compounds in deep ocean hydrothermal plumes.</title>
        <authorList>
            <person name="Zhou Z."/>
            <person name="Liu Y."/>
            <person name="Pan J."/>
            <person name="Cron B.R."/>
            <person name="Toner B.M."/>
            <person name="Anantharaman K."/>
            <person name="Breier J.A."/>
            <person name="Dick G.J."/>
            <person name="Li M."/>
        </authorList>
    </citation>
    <scope>NUCLEOTIDE SEQUENCE</scope>
    <source>
        <strain evidence="11">SZUA-1435</strain>
    </source>
</reference>
<evidence type="ECO:0000256" key="5">
    <source>
        <dbReference type="ARBA" id="ARBA00022842"/>
    </source>
</evidence>
<dbReference type="PANTHER" id="PTHR40029:SF2">
    <property type="entry name" value="HEPTAPRENYLGLYCERYL PHOSPHATE SYNTHASE"/>
    <property type="match status" value="1"/>
</dbReference>
<comment type="cofactor">
    <cofactor evidence="10">
        <name>Mg(2+)</name>
        <dbReference type="ChEBI" id="CHEBI:18420"/>
    </cofactor>
</comment>
<dbReference type="CDD" id="cd02812">
    <property type="entry name" value="PcrB_like"/>
    <property type="match status" value="1"/>
</dbReference>
<evidence type="ECO:0000256" key="3">
    <source>
        <dbReference type="ARBA" id="ARBA00022679"/>
    </source>
</evidence>
<dbReference type="GO" id="GO:0120536">
    <property type="term" value="F:heptaprenylglyceryl phosphate synthase activity"/>
    <property type="evidence" value="ECO:0007669"/>
    <property type="project" value="UniProtKB-ARBA"/>
</dbReference>
<keyword evidence="5 10" id="KW-0460">Magnesium</keyword>
<keyword evidence="7 10" id="KW-0594">Phospholipid biosynthesis</keyword>
<dbReference type="NCBIfam" id="TIGR01769">
    <property type="entry name" value="GGGP"/>
    <property type="match status" value="1"/>
</dbReference>
<dbReference type="InterPro" id="IPR008205">
    <property type="entry name" value="GGGP_HepGP_synthase"/>
</dbReference>
<evidence type="ECO:0000256" key="4">
    <source>
        <dbReference type="ARBA" id="ARBA00022723"/>
    </source>
</evidence>
<dbReference type="NCBIfam" id="NF003198">
    <property type="entry name" value="PRK04169.1-2"/>
    <property type="match status" value="1"/>
</dbReference>
<comment type="subcellular location">
    <subcellularLocation>
        <location evidence="10">Cytoplasm</location>
    </subcellularLocation>
</comment>
<dbReference type="NCBIfam" id="TIGR01768">
    <property type="entry name" value="GGGP-family"/>
    <property type="match status" value="1"/>
</dbReference>
<protein>
    <recommendedName>
        <fullName evidence="10">Geranylgeranylglyceryl phosphate synthase</fullName>
        <shortName evidence="10">GGGP synthase</shortName>
        <shortName evidence="10">GGGPS</shortName>
        <ecNumber evidence="10">2.5.1.41</ecNumber>
    </recommendedName>
    <alternativeName>
        <fullName evidence="10">(S)-3-O-geranylgeranylglyceryl phosphate synthase</fullName>
    </alternativeName>
    <alternativeName>
        <fullName evidence="10">Phosphoglycerol geranylgeranyltransferase</fullName>
    </alternativeName>
</protein>
<comment type="caution">
    <text evidence="11">The sequence shown here is derived from an EMBL/GenBank/DDBJ whole genome shotgun (WGS) entry which is preliminary data.</text>
</comment>
<dbReference type="GO" id="GO:0047294">
    <property type="term" value="F:phosphoglycerol geranylgeranyltransferase activity"/>
    <property type="evidence" value="ECO:0007669"/>
    <property type="project" value="UniProtKB-UniRule"/>
</dbReference>
<dbReference type="Gene3D" id="3.20.20.390">
    <property type="entry name" value="FMN-linked oxidoreductases"/>
    <property type="match status" value="1"/>
</dbReference>
<keyword evidence="6 10" id="KW-0443">Lipid metabolism</keyword>
<keyword evidence="4 10" id="KW-0479">Metal-binding</keyword>
<evidence type="ECO:0000256" key="9">
    <source>
        <dbReference type="ARBA" id="ARBA00047288"/>
    </source>
</evidence>
<proteinExistence type="inferred from homology"/>
<keyword evidence="8 10" id="KW-1208">Phospholipid metabolism</keyword>
<feature type="binding site" evidence="10">
    <location>
        <begin position="229"/>
        <end position="230"/>
    </location>
    <ligand>
        <name>sn-glycerol 1-phosphate</name>
        <dbReference type="ChEBI" id="CHEBI:57685"/>
    </ligand>
</feature>
<dbReference type="FunFam" id="3.20.20.390:FF:000001">
    <property type="entry name" value="Heptaprenylglyceryl phosphate synthase"/>
    <property type="match status" value="1"/>
</dbReference>
<dbReference type="EC" id="2.5.1.41" evidence="10"/>
<dbReference type="UniPathway" id="UPA00940"/>
<dbReference type="GO" id="GO:0046474">
    <property type="term" value="P:glycerophospholipid biosynthetic process"/>
    <property type="evidence" value="ECO:0007669"/>
    <property type="project" value="UniProtKB-UniRule"/>
</dbReference>
<comment type="catalytic activity">
    <reaction evidence="9 10">
        <text>sn-glycerol 1-phosphate + (2E,6E,10E)-geranylgeranyl diphosphate = sn-3-O-(geranylgeranyl)glycerol 1-phosphate + diphosphate</text>
        <dbReference type="Rhea" id="RHEA:23404"/>
        <dbReference type="ChEBI" id="CHEBI:33019"/>
        <dbReference type="ChEBI" id="CHEBI:57677"/>
        <dbReference type="ChEBI" id="CHEBI:57685"/>
        <dbReference type="ChEBI" id="CHEBI:58756"/>
        <dbReference type="EC" id="2.5.1.41"/>
    </reaction>
</comment>
<gene>
    <name evidence="11" type="ORF">EYH02_05830</name>
</gene>
<organism evidence="11 12">
    <name type="scientific">Ignisphaera aggregans</name>
    <dbReference type="NCBI Taxonomy" id="334771"/>
    <lineage>
        <taxon>Archaea</taxon>
        <taxon>Thermoproteota</taxon>
        <taxon>Thermoprotei</taxon>
        <taxon>Desulfurococcales</taxon>
        <taxon>Desulfurococcaceae</taxon>
        <taxon>Ignisphaera</taxon>
    </lineage>
</organism>
<dbReference type="SUPFAM" id="SSF51395">
    <property type="entry name" value="FMN-linked oxidoreductases"/>
    <property type="match status" value="1"/>
</dbReference>
<comment type="function">
    <text evidence="10">Prenyltransferase that catalyzes the transfer of the geranylgeranyl moiety of geranylgeranyl diphosphate (GGPP) to the C3 hydroxyl of sn-glycerol-1-phosphate (G1P). This reaction is the first ether-bond-formation step in the biosynthesis of archaeal membrane lipids.</text>
</comment>
<dbReference type="InterPro" id="IPR038597">
    <property type="entry name" value="GGGP/HepGP_synthase_sf"/>
</dbReference>
<dbReference type="Proteomes" id="UP000605805">
    <property type="component" value="Unassembled WGS sequence"/>
</dbReference>
<dbReference type="HAMAP" id="MF_00112">
    <property type="entry name" value="GGGP_HepGP_synthase"/>
    <property type="match status" value="1"/>
</dbReference>
<comment type="similarity">
    <text evidence="10">Belongs to the GGGP/HepGP synthase family. Group II subfamily.</text>
</comment>
<evidence type="ECO:0000256" key="10">
    <source>
        <dbReference type="HAMAP-Rule" id="MF_00112"/>
    </source>
</evidence>
<feature type="binding site" evidence="10">
    <location>
        <begin position="207"/>
        <end position="208"/>
    </location>
    <ligand>
        <name>sn-glycerol 1-phosphate</name>
        <dbReference type="ChEBI" id="CHEBI:57685"/>
    </ligand>
</feature>
<dbReference type="InterPro" id="IPR039074">
    <property type="entry name" value="GGGP/HepGP_synthase_I"/>
</dbReference>